<name>A0A379B1S8_NEIGO</name>
<reference evidence="5" key="1">
    <citation type="submission" date="2018-06" db="EMBL/GenBank/DDBJ databases">
        <authorList>
            <consortium name="Pathogen Informatics"/>
            <person name="Doyle S."/>
        </authorList>
    </citation>
    <scope>NUCLEOTIDE SEQUENCE [LARGE SCALE GENOMIC DNA]</scope>
    <source>
        <strain evidence="5">NCTC11421</strain>
    </source>
</reference>
<evidence type="ECO:0000256" key="2">
    <source>
        <dbReference type="ARBA" id="ARBA00022679"/>
    </source>
</evidence>
<dbReference type="GO" id="GO:0006633">
    <property type="term" value="P:fatty acid biosynthetic process"/>
    <property type="evidence" value="ECO:0007669"/>
    <property type="project" value="TreeGrafter"/>
</dbReference>
<accession>A0A379B1S8</accession>
<protein>
    <submittedName>
        <fullName evidence="5">3-oxoacyl-ACP synthase</fullName>
        <ecNumber evidence="5">2.3.1.179</ecNumber>
        <ecNumber evidence="5">2.3.1.41</ecNumber>
    </submittedName>
</protein>
<feature type="region of interest" description="Disordered" evidence="3">
    <location>
        <begin position="122"/>
        <end position="159"/>
    </location>
</feature>
<feature type="compositionally biased region" description="Low complexity" evidence="3">
    <location>
        <begin position="124"/>
        <end position="138"/>
    </location>
</feature>
<sequence>MLTISPRRTKKAPPCRYPRAERCRHQSRRRGLRQRARHVHPLGDANETKALKRAFGEHACKTVISSTKSMTGHLLGAAGGVEAVYSILAIHDGKIPPTINILNKTLKPAAIWTTAPTKRATRKSTLPFPTPSASAAPTVRWSSNASKADSAKPPPTSKCRLKPFQTAFYSGLTKSGQGGEPQTVQMVRNRFARCFSTLGNRSLLS</sequence>
<dbReference type="EC" id="2.3.1.41" evidence="5"/>
<dbReference type="SUPFAM" id="SSF53901">
    <property type="entry name" value="Thiolase-like"/>
    <property type="match status" value="1"/>
</dbReference>
<keyword evidence="5" id="KW-0012">Acyltransferase</keyword>
<dbReference type="GO" id="GO:0004315">
    <property type="term" value="F:3-oxoacyl-[acyl-carrier-protein] synthase activity"/>
    <property type="evidence" value="ECO:0007669"/>
    <property type="project" value="UniProtKB-EC"/>
</dbReference>
<dbReference type="EMBL" id="UGRI01000002">
    <property type="protein sequence ID" value="SUB32239.1"/>
    <property type="molecule type" value="Genomic_DNA"/>
</dbReference>
<evidence type="ECO:0000313" key="5">
    <source>
        <dbReference type="EMBL" id="SUB32239.1"/>
    </source>
</evidence>
<dbReference type="AlphaFoldDB" id="A0A379B1S8"/>
<dbReference type="Pfam" id="PF02801">
    <property type="entry name" value="Ketoacyl-synt_C"/>
    <property type="match status" value="1"/>
</dbReference>
<keyword evidence="2 5" id="KW-0808">Transferase</keyword>
<comment type="pathway">
    <text evidence="1">Lipid metabolism; fatty acid biosynthesis.</text>
</comment>
<evidence type="ECO:0000259" key="4">
    <source>
        <dbReference type="Pfam" id="PF02801"/>
    </source>
</evidence>
<dbReference type="InterPro" id="IPR016039">
    <property type="entry name" value="Thiolase-like"/>
</dbReference>
<dbReference type="GO" id="GO:0005829">
    <property type="term" value="C:cytosol"/>
    <property type="evidence" value="ECO:0007669"/>
    <property type="project" value="TreeGrafter"/>
</dbReference>
<gene>
    <name evidence="5" type="primary">fabF_2</name>
    <name evidence="5" type="ORF">NCTC11421_03674</name>
</gene>
<evidence type="ECO:0000256" key="3">
    <source>
        <dbReference type="SAM" id="MobiDB-lite"/>
    </source>
</evidence>
<feature type="domain" description="Beta-ketoacyl synthase C-terminal" evidence="4">
    <location>
        <begin position="41"/>
        <end position="101"/>
    </location>
</feature>
<dbReference type="PANTHER" id="PTHR11712:SF336">
    <property type="entry name" value="3-OXOACYL-[ACYL-CARRIER-PROTEIN] SYNTHASE, MITOCHONDRIAL"/>
    <property type="match status" value="1"/>
</dbReference>
<dbReference type="InterPro" id="IPR014031">
    <property type="entry name" value="Ketoacyl_synth_C"/>
</dbReference>
<dbReference type="Gene3D" id="3.40.47.10">
    <property type="match status" value="1"/>
</dbReference>
<organism evidence="5">
    <name type="scientific">Neisseria gonorrhoeae</name>
    <dbReference type="NCBI Taxonomy" id="485"/>
    <lineage>
        <taxon>Bacteria</taxon>
        <taxon>Pseudomonadati</taxon>
        <taxon>Pseudomonadota</taxon>
        <taxon>Betaproteobacteria</taxon>
        <taxon>Neisseriales</taxon>
        <taxon>Neisseriaceae</taxon>
        <taxon>Neisseria</taxon>
    </lineage>
</organism>
<evidence type="ECO:0000256" key="1">
    <source>
        <dbReference type="ARBA" id="ARBA00005194"/>
    </source>
</evidence>
<dbReference type="InterPro" id="IPR000794">
    <property type="entry name" value="Beta-ketoacyl_synthase"/>
</dbReference>
<proteinExistence type="predicted"/>
<dbReference type="EC" id="2.3.1.179" evidence="5"/>
<dbReference type="PANTHER" id="PTHR11712">
    <property type="entry name" value="POLYKETIDE SYNTHASE-RELATED"/>
    <property type="match status" value="1"/>
</dbReference>